<dbReference type="PROSITE" id="PS00455">
    <property type="entry name" value="AMP_BINDING"/>
    <property type="match status" value="1"/>
</dbReference>
<dbReference type="GO" id="GO:0016878">
    <property type="term" value="F:acid-thiol ligase activity"/>
    <property type="evidence" value="ECO:0007669"/>
    <property type="project" value="UniProtKB-ARBA"/>
</dbReference>
<dbReference type="Gene3D" id="3.40.50.12780">
    <property type="entry name" value="N-terminal domain of ligase-like"/>
    <property type="match status" value="1"/>
</dbReference>
<dbReference type="InterPro" id="IPR025110">
    <property type="entry name" value="AMP-bd_C"/>
</dbReference>
<keyword evidence="3" id="KW-0436">Ligase</keyword>
<feature type="domain" description="AMP-dependent synthetase/ligase" evidence="1">
    <location>
        <begin position="8"/>
        <end position="320"/>
    </location>
</feature>
<evidence type="ECO:0000313" key="4">
    <source>
        <dbReference type="Proteomes" id="UP000198688"/>
    </source>
</evidence>
<keyword evidence="4" id="KW-1185">Reference proteome</keyword>
<dbReference type="InterPro" id="IPR045851">
    <property type="entry name" value="AMP-bd_C_sf"/>
</dbReference>
<feature type="domain" description="AMP-binding enzyme C-terminal" evidence="2">
    <location>
        <begin position="368"/>
        <end position="437"/>
    </location>
</feature>
<dbReference type="Gene3D" id="3.30.300.30">
    <property type="match status" value="1"/>
</dbReference>
<dbReference type="Proteomes" id="UP000198688">
    <property type="component" value="Chromosome I"/>
</dbReference>
<proteinExistence type="predicted"/>
<gene>
    <name evidence="3" type="ORF">SAMN04489716_5897</name>
</gene>
<dbReference type="InterPro" id="IPR050237">
    <property type="entry name" value="ATP-dep_AMP-bd_enzyme"/>
</dbReference>
<name>A0A1H2CI39_9ACTN</name>
<protein>
    <submittedName>
        <fullName evidence="3">Acyl-CoA synthetase (AMP-forming)/AMP-acid ligase II</fullName>
    </submittedName>
</protein>
<dbReference type="PANTHER" id="PTHR43767">
    <property type="entry name" value="LONG-CHAIN-FATTY-ACID--COA LIGASE"/>
    <property type="match status" value="1"/>
</dbReference>
<dbReference type="OrthoDB" id="7055148at2"/>
<dbReference type="PANTHER" id="PTHR43767:SF10">
    <property type="entry name" value="SURFACTIN SYNTHASE SUBUNIT 1"/>
    <property type="match status" value="1"/>
</dbReference>
<dbReference type="InterPro" id="IPR020845">
    <property type="entry name" value="AMP-binding_CS"/>
</dbReference>
<sequence>MDWLLRDLREFGDTEAMAGYGGSVTYTELADRTTGWLSELDRLGTTAGEVVAIIGYAAPDVVALFMALAIRGAVVVPIAPTDPPEEQRAARLATAYAGRVFEFHGDGEWTVRAIPAPDGPRPGLLTKLTGAGEAGLLLFSSGSTGESKAALLSLPRLLSGFRVAGRPRRTLQFMALDHIGGVNTLFRTLIGGGTVITEPRRTPRTACEAIERHRVQVLPTTPTFLNMLLLSGAYRDHDLSSLELVTYGTEPMREVTLAHAAEVFPKVRFKQTYGLTETGILPTRSVSSNSLLMDVGGHGFDTRVRDGVLWIKSPSSMLGYLNAPDPFDSDGWLDTGDAVEVAEDGSLRVLGRLSALINVGGEKVSPAEVENVLLRADNVKDAVVSGRPNAVTGAIVVATVELVTAEDRKAVARRLRLLCAESLPPHKVPAVITVADRPLHGERFKRMGGAL</sequence>
<evidence type="ECO:0000259" key="2">
    <source>
        <dbReference type="Pfam" id="PF13193"/>
    </source>
</evidence>
<dbReference type="AlphaFoldDB" id="A0A1H2CI39"/>
<dbReference type="EMBL" id="LT629758">
    <property type="protein sequence ID" value="SDT70158.1"/>
    <property type="molecule type" value="Genomic_DNA"/>
</dbReference>
<dbReference type="SUPFAM" id="SSF56801">
    <property type="entry name" value="Acetyl-CoA synthetase-like"/>
    <property type="match status" value="1"/>
</dbReference>
<evidence type="ECO:0000259" key="1">
    <source>
        <dbReference type="Pfam" id="PF00501"/>
    </source>
</evidence>
<dbReference type="CDD" id="cd04433">
    <property type="entry name" value="AFD_class_I"/>
    <property type="match status" value="1"/>
</dbReference>
<dbReference type="InterPro" id="IPR000873">
    <property type="entry name" value="AMP-dep_synth/lig_dom"/>
</dbReference>
<evidence type="ECO:0000313" key="3">
    <source>
        <dbReference type="EMBL" id="SDT70158.1"/>
    </source>
</evidence>
<reference evidence="3 4" key="1">
    <citation type="submission" date="2016-10" db="EMBL/GenBank/DDBJ databases">
        <authorList>
            <person name="de Groot N.N."/>
        </authorList>
    </citation>
    <scope>NUCLEOTIDE SEQUENCE [LARGE SCALE GENOMIC DNA]</scope>
    <source>
        <strain evidence="3 4">DSM 43941</strain>
    </source>
</reference>
<accession>A0A1H2CI39</accession>
<dbReference type="Pfam" id="PF00501">
    <property type="entry name" value="AMP-binding"/>
    <property type="match status" value="1"/>
</dbReference>
<dbReference type="STRING" id="113562.SAMN04489716_5897"/>
<dbReference type="InterPro" id="IPR042099">
    <property type="entry name" value="ANL_N_sf"/>
</dbReference>
<organism evidence="3 4">
    <name type="scientific">Actinoplanes derwentensis</name>
    <dbReference type="NCBI Taxonomy" id="113562"/>
    <lineage>
        <taxon>Bacteria</taxon>
        <taxon>Bacillati</taxon>
        <taxon>Actinomycetota</taxon>
        <taxon>Actinomycetes</taxon>
        <taxon>Micromonosporales</taxon>
        <taxon>Micromonosporaceae</taxon>
        <taxon>Actinoplanes</taxon>
    </lineage>
</organism>
<dbReference type="Pfam" id="PF13193">
    <property type="entry name" value="AMP-binding_C"/>
    <property type="match status" value="1"/>
</dbReference>